<dbReference type="EC" id="6.3.3.2" evidence="5"/>
<evidence type="ECO:0000313" key="6">
    <source>
        <dbReference type="EMBL" id="KRO27754.1"/>
    </source>
</evidence>
<keyword evidence="6" id="KW-0436">Ligase</keyword>
<protein>
    <recommendedName>
        <fullName evidence="5">5-formyltetrahydrofolate cyclo-ligase</fullName>
        <ecNumber evidence="5">6.3.3.2</ecNumber>
    </recommendedName>
</protein>
<organism evidence="6 7">
    <name type="scientific">Lactiplantibacillus fabifermentans DSM 21115</name>
    <dbReference type="NCBI Taxonomy" id="1413187"/>
    <lineage>
        <taxon>Bacteria</taxon>
        <taxon>Bacillati</taxon>
        <taxon>Bacillota</taxon>
        <taxon>Bacilli</taxon>
        <taxon>Lactobacillales</taxon>
        <taxon>Lactobacillaceae</taxon>
        <taxon>Lactiplantibacillus</taxon>
    </lineage>
</organism>
<evidence type="ECO:0000256" key="4">
    <source>
        <dbReference type="PIRSR" id="PIRSR006806-1"/>
    </source>
</evidence>
<keyword evidence="7" id="KW-1185">Reference proteome</keyword>
<feature type="binding site" evidence="4">
    <location>
        <begin position="131"/>
        <end position="139"/>
    </location>
    <ligand>
        <name>ATP</name>
        <dbReference type="ChEBI" id="CHEBI:30616"/>
    </ligand>
</feature>
<keyword evidence="3 4" id="KW-0067">ATP-binding</keyword>
<dbReference type="PANTHER" id="PTHR23407">
    <property type="entry name" value="ATPASE INHIBITOR/5-FORMYLTETRAHYDROFOLATE CYCLO-LIGASE"/>
    <property type="match status" value="1"/>
</dbReference>
<dbReference type="PANTHER" id="PTHR23407:SF1">
    <property type="entry name" value="5-FORMYLTETRAHYDROFOLATE CYCLO-LIGASE"/>
    <property type="match status" value="1"/>
</dbReference>
<keyword evidence="2 4" id="KW-0547">Nucleotide-binding</keyword>
<dbReference type="Proteomes" id="UP000050920">
    <property type="component" value="Unassembled WGS sequence"/>
</dbReference>
<comment type="caution">
    <text evidence="6">The sequence shown here is derived from an EMBL/GenBank/DDBJ whole genome shotgun (WGS) entry which is preliminary data.</text>
</comment>
<evidence type="ECO:0000313" key="7">
    <source>
        <dbReference type="Proteomes" id="UP000050920"/>
    </source>
</evidence>
<dbReference type="InterPro" id="IPR002698">
    <property type="entry name" value="FTHF_cligase"/>
</dbReference>
<dbReference type="GO" id="GO:0046872">
    <property type="term" value="F:metal ion binding"/>
    <property type="evidence" value="ECO:0007669"/>
    <property type="project" value="UniProtKB-KW"/>
</dbReference>
<dbReference type="Gene3D" id="3.40.50.10420">
    <property type="entry name" value="NagB/RpiA/CoA transferase-like"/>
    <property type="match status" value="1"/>
</dbReference>
<feature type="binding site" evidence="4">
    <location>
        <begin position="3"/>
        <end position="7"/>
    </location>
    <ligand>
        <name>ATP</name>
        <dbReference type="ChEBI" id="CHEBI:30616"/>
    </ligand>
</feature>
<reference evidence="6 7" key="1">
    <citation type="journal article" date="2015" name="Genome Announc.">
        <title>Expanding the biotechnology potential of lactobacilli through comparative genomics of 213 strains and associated genera.</title>
        <authorList>
            <person name="Sun Z."/>
            <person name="Harris H.M."/>
            <person name="McCann A."/>
            <person name="Guo C."/>
            <person name="Argimon S."/>
            <person name="Zhang W."/>
            <person name="Yang X."/>
            <person name="Jeffery I.B."/>
            <person name="Cooney J.C."/>
            <person name="Kagawa T.F."/>
            <person name="Liu W."/>
            <person name="Song Y."/>
            <person name="Salvetti E."/>
            <person name="Wrobel A."/>
            <person name="Rasinkangas P."/>
            <person name="Parkhill J."/>
            <person name="Rea M.C."/>
            <person name="O'Sullivan O."/>
            <person name="Ritari J."/>
            <person name="Douillard F.P."/>
            <person name="Paul Ross R."/>
            <person name="Yang R."/>
            <person name="Briner A.E."/>
            <person name="Felis G.E."/>
            <person name="de Vos W.M."/>
            <person name="Barrangou R."/>
            <person name="Klaenhammer T.R."/>
            <person name="Caufield P.W."/>
            <person name="Cui Y."/>
            <person name="Zhang H."/>
            <person name="O'Toole P.W."/>
        </authorList>
    </citation>
    <scope>NUCLEOTIDE SEQUENCE [LARGE SCALE GENOMIC DNA]</scope>
    <source>
        <strain evidence="6 7">DSM 21115</strain>
    </source>
</reference>
<dbReference type="NCBIfam" id="TIGR02727">
    <property type="entry name" value="MTHFS_bact"/>
    <property type="match status" value="1"/>
</dbReference>
<accession>A0A0R2NXY2</accession>
<comment type="cofactor">
    <cofactor evidence="5">
        <name>Mg(2+)</name>
        <dbReference type="ChEBI" id="CHEBI:18420"/>
    </cofactor>
</comment>
<dbReference type="GO" id="GO:0009396">
    <property type="term" value="P:folic acid-containing compound biosynthetic process"/>
    <property type="evidence" value="ECO:0007669"/>
    <property type="project" value="TreeGrafter"/>
</dbReference>
<dbReference type="GO" id="GO:0005524">
    <property type="term" value="F:ATP binding"/>
    <property type="evidence" value="ECO:0007669"/>
    <property type="project" value="UniProtKB-KW"/>
</dbReference>
<evidence type="ECO:0000256" key="1">
    <source>
        <dbReference type="ARBA" id="ARBA00010638"/>
    </source>
</evidence>
<dbReference type="EMBL" id="AYGX02000070">
    <property type="protein sequence ID" value="KRO27754.1"/>
    <property type="molecule type" value="Genomic_DNA"/>
</dbReference>
<dbReference type="PIRSF" id="PIRSF006806">
    <property type="entry name" value="FTHF_cligase"/>
    <property type="match status" value="1"/>
</dbReference>
<name>A0A0R2NXY2_9LACO</name>
<feature type="binding site" evidence="4">
    <location>
        <position position="54"/>
    </location>
    <ligand>
        <name>substrate</name>
    </ligand>
</feature>
<dbReference type="InterPro" id="IPR037171">
    <property type="entry name" value="NagB/RpiA_transferase-like"/>
</dbReference>
<evidence type="ECO:0000256" key="5">
    <source>
        <dbReference type="RuleBase" id="RU361279"/>
    </source>
</evidence>
<proteinExistence type="inferred from homology"/>
<feature type="binding site" evidence="4">
    <location>
        <position position="49"/>
    </location>
    <ligand>
        <name>substrate</name>
    </ligand>
</feature>
<dbReference type="RefSeq" id="WP_024625555.1">
    <property type="nucleotide sequence ID" value="NZ_AYGX02000070.1"/>
</dbReference>
<dbReference type="SUPFAM" id="SSF100950">
    <property type="entry name" value="NagB/RpiA/CoA transferase-like"/>
    <property type="match status" value="1"/>
</dbReference>
<dbReference type="Pfam" id="PF01812">
    <property type="entry name" value="5-FTHF_cyc-lig"/>
    <property type="match status" value="1"/>
</dbReference>
<gene>
    <name evidence="6" type="ORF">DY78_GL003004</name>
</gene>
<dbReference type="AlphaFoldDB" id="A0A0R2NXY2"/>
<dbReference type="InterPro" id="IPR024185">
    <property type="entry name" value="FTHF_cligase-like_sf"/>
</dbReference>
<evidence type="ECO:0000256" key="3">
    <source>
        <dbReference type="ARBA" id="ARBA00022840"/>
    </source>
</evidence>
<keyword evidence="5" id="KW-0479">Metal-binding</keyword>
<comment type="similarity">
    <text evidence="1 5">Belongs to the 5-formyltetrahydrofolate cyclo-ligase family.</text>
</comment>
<sequence length="188" mass="20772">MEKKAFRQQQLARLQQMTPASRQVQTANLLAQLTQPSAWQQAQTIAVTISSPIEVNTQPIMAAAWAAGKNVVIPQTLPHRQMAFLPHTATSPLARTKFGILEPTTGTPVDKSKIDLILVPGLGYSLDRHARIGFGGGYYDRYLADFTGTKLTLAYREMAFKTAQWPVDDYDILLDTLLVAEDGVDDKD</sequence>
<comment type="catalytic activity">
    <reaction evidence="5">
        <text>(6S)-5-formyl-5,6,7,8-tetrahydrofolate + ATP = (6R)-5,10-methenyltetrahydrofolate + ADP + phosphate</text>
        <dbReference type="Rhea" id="RHEA:10488"/>
        <dbReference type="ChEBI" id="CHEBI:30616"/>
        <dbReference type="ChEBI" id="CHEBI:43474"/>
        <dbReference type="ChEBI" id="CHEBI:57455"/>
        <dbReference type="ChEBI" id="CHEBI:57457"/>
        <dbReference type="ChEBI" id="CHEBI:456216"/>
        <dbReference type="EC" id="6.3.3.2"/>
    </reaction>
</comment>
<evidence type="ECO:0000256" key="2">
    <source>
        <dbReference type="ARBA" id="ARBA00022741"/>
    </source>
</evidence>
<keyword evidence="5" id="KW-0460">Magnesium</keyword>
<dbReference type="GO" id="GO:0035999">
    <property type="term" value="P:tetrahydrofolate interconversion"/>
    <property type="evidence" value="ECO:0007669"/>
    <property type="project" value="TreeGrafter"/>
</dbReference>
<dbReference type="GO" id="GO:0030272">
    <property type="term" value="F:5-formyltetrahydrofolate cyclo-ligase activity"/>
    <property type="evidence" value="ECO:0007669"/>
    <property type="project" value="UniProtKB-EC"/>
</dbReference>